<evidence type="ECO:0000259" key="9">
    <source>
        <dbReference type="PROSITE" id="PS50089"/>
    </source>
</evidence>
<protein>
    <submittedName>
        <fullName evidence="10">Myosin heavy chain kinase B</fullName>
    </submittedName>
</protein>
<dbReference type="Gene3D" id="2.130.10.10">
    <property type="entry name" value="YVTN repeat-like/Quinoprotein amine dehydrogenase"/>
    <property type="match status" value="2"/>
</dbReference>
<keyword evidence="10" id="KW-0808">Transferase</keyword>
<evidence type="ECO:0000256" key="5">
    <source>
        <dbReference type="ARBA" id="ARBA00022833"/>
    </source>
</evidence>
<dbReference type="InterPro" id="IPR000719">
    <property type="entry name" value="Prot_kinase_dom"/>
</dbReference>
<evidence type="ECO:0000313" key="10">
    <source>
        <dbReference type="EMBL" id="KAF3329338.1"/>
    </source>
</evidence>
<gene>
    <name evidence="10" type="ORF">FCM35_KLT04669</name>
</gene>
<dbReference type="InterPro" id="IPR036322">
    <property type="entry name" value="WD40_repeat_dom_sf"/>
</dbReference>
<dbReference type="PROSITE" id="PS50089">
    <property type="entry name" value="ZF_RING_2"/>
    <property type="match status" value="1"/>
</dbReference>
<dbReference type="PROSITE" id="PS50294">
    <property type="entry name" value="WD_REPEATS_REGION"/>
    <property type="match status" value="1"/>
</dbReference>
<feature type="repeat" description="WD" evidence="7">
    <location>
        <begin position="520"/>
        <end position="559"/>
    </location>
</feature>
<dbReference type="PROSITE" id="PS50082">
    <property type="entry name" value="WD_REPEATS_2"/>
    <property type="match status" value="2"/>
</dbReference>
<dbReference type="SUPFAM" id="SSF50978">
    <property type="entry name" value="WD40 repeat-like"/>
    <property type="match status" value="1"/>
</dbReference>
<dbReference type="PRINTS" id="PR00320">
    <property type="entry name" value="GPROTEINBRPT"/>
</dbReference>
<dbReference type="InterPro" id="IPR001841">
    <property type="entry name" value="Znf_RING"/>
</dbReference>
<dbReference type="GO" id="GO:0008270">
    <property type="term" value="F:zinc ion binding"/>
    <property type="evidence" value="ECO:0007669"/>
    <property type="project" value="UniProtKB-KW"/>
</dbReference>
<dbReference type="InterPro" id="IPR001680">
    <property type="entry name" value="WD40_rpt"/>
</dbReference>
<keyword evidence="5" id="KW-0862">Zinc</keyword>
<evidence type="ECO:0000256" key="1">
    <source>
        <dbReference type="ARBA" id="ARBA00022574"/>
    </source>
</evidence>
<dbReference type="InterPro" id="IPR017907">
    <property type="entry name" value="Znf_RING_CS"/>
</dbReference>
<dbReference type="SMART" id="SM00320">
    <property type="entry name" value="WD40"/>
    <property type="match status" value="6"/>
</dbReference>
<dbReference type="AlphaFoldDB" id="A0A833VNI9"/>
<dbReference type="Pfam" id="PF00400">
    <property type="entry name" value="WD40"/>
    <property type="match status" value="3"/>
</dbReference>
<evidence type="ECO:0000256" key="2">
    <source>
        <dbReference type="ARBA" id="ARBA00022723"/>
    </source>
</evidence>
<evidence type="ECO:0000259" key="8">
    <source>
        <dbReference type="PROSITE" id="PS50011"/>
    </source>
</evidence>
<dbReference type="InterPro" id="IPR044715">
    <property type="entry name" value="WDR86-like"/>
</dbReference>
<dbReference type="SMART" id="SM00184">
    <property type="entry name" value="RING"/>
    <property type="match status" value="1"/>
</dbReference>
<feature type="repeat" description="WD" evidence="7">
    <location>
        <begin position="652"/>
        <end position="681"/>
    </location>
</feature>
<feature type="domain" description="RING-type" evidence="9">
    <location>
        <begin position="19"/>
        <end position="67"/>
    </location>
</feature>
<proteinExistence type="predicted"/>
<reference evidence="10" key="1">
    <citation type="submission" date="2020-01" db="EMBL/GenBank/DDBJ databases">
        <title>Genome sequence of Kobresia littledalei, the first chromosome-level genome in the family Cyperaceae.</title>
        <authorList>
            <person name="Qu G."/>
        </authorList>
    </citation>
    <scope>NUCLEOTIDE SEQUENCE</scope>
    <source>
        <strain evidence="10">C.B.Clarke</strain>
        <tissue evidence="10">Leaf</tissue>
    </source>
</reference>
<dbReference type="SUPFAM" id="SSF56112">
    <property type="entry name" value="Protein kinase-like (PK-like)"/>
    <property type="match status" value="1"/>
</dbReference>
<name>A0A833VNI9_9POAL</name>
<keyword evidence="2" id="KW-0479">Metal-binding</keyword>
<dbReference type="PANTHER" id="PTHR44489">
    <property type="match status" value="1"/>
</dbReference>
<dbReference type="PROSITE" id="PS00518">
    <property type="entry name" value="ZF_RING_1"/>
    <property type="match status" value="1"/>
</dbReference>
<dbReference type="PANTHER" id="PTHR44489:SF11">
    <property type="entry name" value="WD REPEAT DOMAIN 86"/>
    <property type="match status" value="1"/>
</dbReference>
<keyword evidence="10" id="KW-0418">Kinase</keyword>
<evidence type="ECO:0000256" key="4">
    <source>
        <dbReference type="ARBA" id="ARBA00022771"/>
    </source>
</evidence>
<dbReference type="InterPro" id="IPR015943">
    <property type="entry name" value="WD40/YVTN_repeat-like_dom_sf"/>
</dbReference>
<feature type="domain" description="Protein kinase" evidence="8">
    <location>
        <begin position="135"/>
        <end position="451"/>
    </location>
</feature>
<keyword evidence="4 6" id="KW-0863">Zinc-finger</keyword>
<dbReference type="InterPro" id="IPR020472">
    <property type="entry name" value="WD40_PAC1"/>
</dbReference>
<organism evidence="10 11">
    <name type="scientific">Carex littledalei</name>
    <dbReference type="NCBI Taxonomy" id="544730"/>
    <lineage>
        <taxon>Eukaryota</taxon>
        <taxon>Viridiplantae</taxon>
        <taxon>Streptophyta</taxon>
        <taxon>Embryophyta</taxon>
        <taxon>Tracheophyta</taxon>
        <taxon>Spermatophyta</taxon>
        <taxon>Magnoliopsida</taxon>
        <taxon>Liliopsida</taxon>
        <taxon>Poales</taxon>
        <taxon>Cyperaceae</taxon>
        <taxon>Cyperoideae</taxon>
        <taxon>Cariceae</taxon>
        <taxon>Carex</taxon>
        <taxon>Carex subgen. Euthyceras</taxon>
    </lineage>
</organism>
<evidence type="ECO:0000256" key="7">
    <source>
        <dbReference type="PROSITE-ProRule" id="PRU00221"/>
    </source>
</evidence>
<dbReference type="PROSITE" id="PS50011">
    <property type="entry name" value="PROTEIN_KINASE_DOM"/>
    <property type="match status" value="1"/>
</dbReference>
<dbReference type="InterPro" id="IPR027370">
    <property type="entry name" value="Znf-RING_euk"/>
</dbReference>
<comment type="caution">
    <text evidence="10">The sequence shown here is derived from an EMBL/GenBank/DDBJ whole genome shotgun (WGS) entry which is preliminary data.</text>
</comment>
<accession>A0A833VNI9</accession>
<dbReference type="EMBL" id="SWLB01000014">
    <property type="protein sequence ID" value="KAF3329338.1"/>
    <property type="molecule type" value="Genomic_DNA"/>
</dbReference>
<keyword evidence="1 7" id="KW-0853">WD repeat</keyword>
<evidence type="ECO:0000256" key="3">
    <source>
        <dbReference type="ARBA" id="ARBA00022737"/>
    </source>
</evidence>
<dbReference type="Gene3D" id="3.30.40.10">
    <property type="entry name" value="Zinc/RING finger domain, C3HC4 (zinc finger)"/>
    <property type="match status" value="1"/>
</dbReference>
<keyword evidence="3" id="KW-0677">Repeat</keyword>
<dbReference type="OrthoDB" id="674604at2759"/>
<dbReference type="Proteomes" id="UP000623129">
    <property type="component" value="Unassembled WGS sequence"/>
</dbReference>
<sequence length="813" mass="91270">MMASIPSSSQDQDDDLPECPVCLQPFDPVSAVPRVLPCGHSICHVCLPLLPPPLASLPNSLRCPSCTQLVPFNRQVGPASLPKNLDLLHFTSPKGDKPSSRTQVPASSIAKVNAQKPLLWSHQNLLSFWKNFVLPENLVTLGEKGDGIQFGMFNATIGSPWFCKEKQRVGLFQIKAESLVYGKSEWFEASFFYRMMDAIEKLGDKAREELGFLLEASLRVPYGISKAYGLWLDVNEEQSSNLYLVCEGFDERLKFSSKPVKEDLMFQVGIVCMELCEIITNLHSEGISCGCLGFDCFYLNKHRHVILNLNDVIVLSRRLKEVSFKGDYTSFLNDEILLAPELLTQLQKGPIKDFSIEDSVNYSSDTWCLACLVITHLTGNMQFVTELLQNPDKDFEEFYEDWKKKVVFKMEAVLTGTKFESLMEIIESCLSYEPQNRPHAINLFSAFQNVIMGSHSDEVASYDLVRPKESSNCCLLLSNFYSVDVETRDEREGSEGDILDDAGKREKNGIARGGNHDVTLIGHRDCVTGLAIGGGFLFSSSYDKTINVWSLQDLSCVQTLRGHEHRIMAIITTDHASESFCISADAGSGIFIWKISSPLESKVFKSWYEHNDWRYSGIHSLAFSDSGYLYTGSGDKSIKAWSFQDQSLAFTMTGHKSTVCCLSVRDGILYSGGWDGTIRLWWLSEHTPLCVLGENEQPLNLAPVLSLSTGTSFAASTYENGYIKIWRNEMLVRSEKIKTGAIYALYLEQNWIFTGGWDKTINIQELSERESEVEIRDVASIKCDSVITSLLYCQGKLFVGLSNKEIKVFHMDF</sequence>
<dbReference type="GO" id="GO:0004672">
    <property type="term" value="F:protein kinase activity"/>
    <property type="evidence" value="ECO:0007669"/>
    <property type="project" value="InterPro"/>
</dbReference>
<dbReference type="InterPro" id="IPR011009">
    <property type="entry name" value="Kinase-like_dom_sf"/>
</dbReference>
<evidence type="ECO:0000256" key="6">
    <source>
        <dbReference type="PROSITE-ProRule" id="PRU00175"/>
    </source>
</evidence>
<keyword evidence="11" id="KW-1185">Reference proteome</keyword>
<dbReference type="InterPro" id="IPR013083">
    <property type="entry name" value="Znf_RING/FYVE/PHD"/>
</dbReference>
<dbReference type="SUPFAM" id="SSF57850">
    <property type="entry name" value="RING/U-box"/>
    <property type="match status" value="1"/>
</dbReference>
<evidence type="ECO:0000313" key="11">
    <source>
        <dbReference type="Proteomes" id="UP000623129"/>
    </source>
</evidence>
<dbReference type="Pfam" id="PF13445">
    <property type="entry name" value="zf-RING_UBOX"/>
    <property type="match status" value="1"/>
</dbReference>
<dbReference type="GO" id="GO:0005524">
    <property type="term" value="F:ATP binding"/>
    <property type="evidence" value="ECO:0007669"/>
    <property type="project" value="InterPro"/>
</dbReference>
<dbReference type="Gene3D" id="1.10.510.10">
    <property type="entry name" value="Transferase(Phosphotransferase) domain 1"/>
    <property type="match status" value="1"/>
</dbReference>